<reference evidence="2" key="1">
    <citation type="submission" date="2014-09" db="EMBL/GenBank/DDBJ databases">
        <title>Draft genome sequence of an oleaginous Mucoromycotina fungus Mucor ambiguus NBRC6742.</title>
        <authorList>
            <person name="Takeda I."/>
            <person name="Yamane N."/>
            <person name="Morita T."/>
            <person name="Tamano K."/>
            <person name="Machida M."/>
            <person name="Baker S."/>
            <person name="Koike H."/>
        </authorList>
    </citation>
    <scope>NUCLEOTIDE SEQUENCE</scope>
    <source>
        <strain evidence="2">NBRC 6742</strain>
    </source>
</reference>
<evidence type="ECO:0000313" key="2">
    <source>
        <dbReference type="EMBL" id="GAN07306.1"/>
    </source>
</evidence>
<feature type="compositionally biased region" description="Polar residues" evidence="1">
    <location>
        <begin position="1"/>
        <end position="10"/>
    </location>
</feature>
<keyword evidence="3" id="KW-1185">Reference proteome</keyword>
<evidence type="ECO:0000313" key="3">
    <source>
        <dbReference type="Proteomes" id="UP000053815"/>
    </source>
</evidence>
<dbReference type="Proteomes" id="UP000053815">
    <property type="component" value="Unassembled WGS sequence"/>
</dbReference>
<sequence>MSQPYYNQQPGGDPGQYYSAPPPGQQGYYQPAPPPQTIIVQQERPQENDHSCCWGWTFLHINYLCHDTVYFGWQQATALKENINKQVEENGAI</sequence>
<accession>A0A0C9MA25</accession>
<dbReference type="OrthoDB" id="2270463at2759"/>
<dbReference type="AlphaFoldDB" id="A0A0C9MA25"/>
<organism evidence="2">
    <name type="scientific">Mucor ambiguus</name>
    <dbReference type="NCBI Taxonomy" id="91626"/>
    <lineage>
        <taxon>Eukaryota</taxon>
        <taxon>Fungi</taxon>
        <taxon>Fungi incertae sedis</taxon>
        <taxon>Mucoromycota</taxon>
        <taxon>Mucoromycotina</taxon>
        <taxon>Mucoromycetes</taxon>
        <taxon>Mucorales</taxon>
        <taxon>Mucorineae</taxon>
        <taxon>Mucoraceae</taxon>
        <taxon>Mucor</taxon>
    </lineage>
</organism>
<feature type="region of interest" description="Disordered" evidence="1">
    <location>
        <begin position="1"/>
        <end position="35"/>
    </location>
</feature>
<protein>
    <recommendedName>
        <fullName evidence="4">Cysteine-rich transmembrane CYSTM domain-containing protein</fullName>
    </recommendedName>
</protein>
<evidence type="ECO:0000256" key="1">
    <source>
        <dbReference type="SAM" id="MobiDB-lite"/>
    </source>
</evidence>
<proteinExistence type="predicted"/>
<dbReference type="EMBL" id="DF836445">
    <property type="protein sequence ID" value="GAN07306.1"/>
    <property type="molecule type" value="Genomic_DNA"/>
</dbReference>
<name>A0A0C9MA25_9FUNG</name>
<evidence type="ECO:0008006" key="4">
    <source>
        <dbReference type="Google" id="ProtNLM"/>
    </source>
</evidence>
<gene>
    <name evidence="2" type="ORF">MAM1_0156d06802</name>
</gene>
<dbReference type="STRING" id="91626.A0A0C9MA25"/>
<feature type="compositionally biased region" description="Low complexity" evidence="1">
    <location>
        <begin position="15"/>
        <end position="30"/>
    </location>
</feature>